<accession>A0AA38WWU1</accession>
<dbReference type="Proteomes" id="UP001172673">
    <property type="component" value="Unassembled WGS sequence"/>
</dbReference>
<dbReference type="PANTHER" id="PTHR43008:SF4">
    <property type="entry name" value="CHAIN DEHYDROGENASE, PUTATIVE (AFU_ORTHOLOGUE AFUA_4G08710)-RELATED"/>
    <property type="match status" value="1"/>
</dbReference>
<dbReference type="GO" id="GO:0016616">
    <property type="term" value="F:oxidoreductase activity, acting on the CH-OH group of donors, NAD or NADP as acceptor"/>
    <property type="evidence" value="ECO:0007669"/>
    <property type="project" value="UniProtKB-ARBA"/>
</dbReference>
<evidence type="ECO:0000313" key="4">
    <source>
        <dbReference type="Proteomes" id="UP001172673"/>
    </source>
</evidence>
<keyword evidence="4" id="KW-1185">Reference proteome</keyword>
<reference evidence="3" key="1">
    <citation type="submission" date="2022-10" db="EMBL/GenBank/DDBJ databases">
        <title>Culturing micro-colonial fungi from biological soil crusts in the Mojave desert and describing Neophaeococcomyces mojavensis, and introducing the new genera and species Taxawa tesnikishii.</title>
        <authorList>
            <person name="Kurbessoian T."/>
            <person name="Stajich J.E."/>
        </authorList>
    </citation>
    <scope>NUCLEOTIDE SEQUENCE</scope>
    <source>
        <strain evidence="3">TK_41</strain>
    </source>
</reference>
<dbReference type="Pfam" id="PF00106">
    <property type="entry name" value="adh_short"/>
    <property type="match status" value="1"/>
</dbReference>
<organism evidence="3 4">
    <name type="scientific">Cladophialophora chaetospira</name>
    <dbReference type="NCBI Taxonomy" id="386627"/>
    <lineage>
        <taxon>Eukaryota</taxon>
        <taxon>Fungi</taxon>
        <taxon>Dikarya</taxon>
        <taxon>Ascomycota</taxon>
        <taxon>Pezizomycotina</taxon>
        <taxon>Eurotiomycetes</taxon>
        <taxon>Chaetothyriomycetidae</taxon>
        <taxon>Chaetothyriales</taxon>
        <taxon>Herpotrichiellaceae</taxon>
        <taxon>Cladophialophora</taxon>
    </lineage>
</organism>
<dbReference type="AlphaFoldDB" id="A0AA38WWU1"/>
<keyword evidence="2" id="KW-0560">Oxidoreductase</keyword>
<dbReference type="InterPro" id="IPR036291">
    <property type="entry name" value="NAD(P)-bd_dom_sf"/>
</dbReference>
<name>A0AA38WWU1_9EURO</name>
<dbReference type="CDD" id="cd05233">
    <property type="entry name" value="SDR_c"/>
    <property type="match status" value="1"/>
</dbReference>
<comment type="caution">
    <text evidence="3">The sequence shown here is derived from an EMBL/GenBank/DDBJ whole genome shotgun (WGS) entry which is preliminary data.</text>
</comment>
<dbReference type="GO" id="GO:0050664">
    <property type="term" value="F:oxidoreductase activity, acting on NAD(P)H, oxygen as acceptor"/>
    <property type="evidence" value="ECO:0007669"/>
    <property type="project" value="TreeGrafter"/>
</dbReference>
<dbReference type="InterPro" id="IPR002347">
    <property type="entry name" value="SDR_fam"/>
</dbReference>
<dbReference type="Gene3D" id="3.40.50.720">
    <property type="entry name" value="NAD(P)-binding Rossmann-like Domain"/>
    <property type="match status" value="1"/>
</dbReference>
<protein>
    <submittedName>
        <fullName evidence="3">Uncharacterized protein</fullName>
    </submittedName>
</protein>
<dbReference type="PRINTS" id="PR00081">
    <property type="entry name" value="GDHRDH"/>
</dbReference>
<gene>
    <name evidence="3" type="ORF">H2200_012773</name>
</gene>
<proteinExistence type="inferred from homology"/>
<dbReference type="EMBL" id="JAPDRK010000025">
    <property type="protein sequence ID" value="KAJ9602580.1"/>
    <property type="molecule type" value="Genomic_DNA"/>
</dbReference>
<evidence type="ECO:0000313" key="3">
    <source>
        <dbReference type="EMBL" id="KAJ9602580.1"/>
    </source>
</evidence>
<evidence type="ECO:0000256" key="2">
    <source>
        <dbReference type="ARBA" id="ARBA00023002"/>
    </source>
</evidence>
<dbReference type="SUPFAM" id="SSF51735">
    <property type="entry name" value="NAD(P)-binding Rossmann-fold domains"/>
    <property type="match status" value="1"/>
</dbReference>
<evidence type="ECO:0000256" key="1">
    <source>
        <dbReference type="ARBA" id="ARBA00006484"/>
    </source>
</evidence>
<sequence>MDPSTGHGFVPTQRNDTYPFIDPLKSNFADQNVLITGSARGLGKQMALSYAKAGASGIALLDILDAEPVRSEILEAAKTAGHPEPKFISVKVDVTSEQSVTEAFKTVSAKFDSLDFVINNAGTLAGYIPLVKSEPSKWWRDWEVNVKGPYLISRAFMPLVLKGKQKTFVVVSSVGAHFTLPGGSAYESSKLAVLKLNYYLNVEHESDGVLAYAIAPGGVFTAMASTFPVELHDRLTDTPYMVADTLVFLTRERREWLANRYIDSRWDMEELMAKKEEIVQKDLLKVRMAL</sequence>
<dbReference type="PANTHER" id="PTHR43008">
    <property type="entry name" value="BENZIL REDUCTASE"/>
    <property type="match status" value="1"/>
</dbReference>
<comment type="similarity">
    <text evidence="1">Belongs to the short-chain dehydrogenases/reductases (SDR) family.</text>
</comment>